<feature type="domain" description="HEPN" evidence="1">
    <location>
        <begin position="8"/>
        <end position="119"/>
    </location>
</feature>
<comment type="caution">
    <text evidence="2">The sequence shown here is derived from an EMBL/GenBank/DDBJ whole genome shotgun (WGS) entry which is preliminary data.</text>
</comment>
<dbReference type="Pfam" id="PF05168">
    <property type="entry name" value="HEPN"/>
    <property type="match status" value="1"/>
</dbReference>
<accession>X0ZEB1</accession>
<sequence length="134" mass="15268">MERSKDWLKQAEFDLKTAKALITNESYSWVCFIAHQAAEKGLKALLEFKDTPTWGHDLSDLVDVLKDLVTISDLVIEACARLNLYYIPTRYPDTFSSVAPAEKFTLLQAKNALKDTEEVLHFVKRKITKSSKDS</sequence>
<gene>
    <name evidence="2" type="ORF">S01H4_13685</name>
</gene>
<organism evidence="2">
    <name type="scientific">marine sediment metagenome</name>
    <dbReference type="NCBI Taxonomy" id="412755"/>
    <lineage>
        <taxon>unclassified sequences</taxon>
        <taxon>metagenomes</taxon>
        <taxon>ecological metagenomes</taxon>
    </lineage>
</organism>
<name>X0ZEB1_9ZZZZ</name>
<proteinExistence type="predicted"/>
<dbReference type="AlphaFoldDB" id="X0ZEB1"/>
<dbReference type="Gene3D" id="1.20.120.330">
    <property type="entry name" value="Nucleotidyltransferases domain 2"/>
    <property type="match status" value="1"/>
</dbReference>
<dbReference type="InterPro" id="IPR007842">
    <property type="entry name" value="HEPN_dom"/>
</dbReference>
<evidence type="ECO:0000313" key="2">
    <source>
        <dbReference type="EMBL" id="GAG56532.1"/>
    </source>
</evidence>
<dbReference type="PROSITE" id="PS50910">
    <property type="entry name" value="HEPN"/>
    <property type="match status" value="1"/>
</dbReference>
<dbReference type="SMART" id="SM00748">
    <property type="entry name" value="HEPN"/>
    <property type="match status" value="1"/>
</dbReference>
<dbReference type="SUPFAM" id="SSF81593">
    <property type="entry name" value="Nucleotidyltransferase substrate binding subunit/domain"/>
    <property type="match status" value="1"/>
</dbReference>
<reference evidence="2" key="1">
    <citation type="journal article" date="2014" name="Front. Microbiol.">
        <title>High frequency of phylogenetically diverse reductive dehalogenase-homologous genes in deep subseafloor sedimentary metagenomes.</title>
        <authorList>
            <person name="Kawai M."/>
            <person name="Futagami T."/>
            <person name="Toyoda A."/>
            <person name="Takaki Y."/>
            <person name="Nishi S."/>
            <person name="Hori S."/>
            <person name="Arai W."/>
            <person name="Tsubouchi T."/>
            <person name="Morono Y."/>
            <person name="Uchiyama I."/>
            <person name="Ito T."/>
            <person name="Fujiyama A."/>
            <person name="Inagaki F."/>
            <person name="Takami H."/>
        </authorList>
    </citation>
    <scope>NUCLEOTIDE SEQUENCE</scope>
    <source>
        <strain evidence="2">Expedition CK06-06</strain>
    </source>
</reference>
<evidence type="ECO:0000259" key="1">
    <source>
        <dbReference type="PROSITE" id="PS50910"/>
    </source>
</evidence>
<protein>
    <recommendedName>
        <fullName evidence="1">HEPN domain-containing protein</fullName>
    </recommendedName>
</protein>
<dbReference type="EMBL" id="BART01006020">
    <property type="protein sequence ID" value="GAG56532.1"/>
    <property type="molecule type" value="Genomic_DNA"/>
</dbReference>